<dbReference type="Gene3D" id="3.30.200.20">
    <property type="entry name" value="Phosphorylase Kinase, domain 1"/>
    <property type="match status" value="1"/>
</dbReference>
<dbReference type="AlphaFoldDB" id="A0A0F6YNX0"/>
<organism evidence="8 9">
    <name type="scientific">Sandaracinus amylolyticus</name>
    <dbReference type="NCBI Taxonomy" id="927083"/>
    <lineage>
        <taxon>Bacteria</taxon>
        <taxon>Pseudomonadati</taxon>
        <taxon>Myxococcota</taxon>
        <taxon>Polyangia</taxon>
        <taxon>Polyangiales</taxon>
        <taxon>Sandaracinaceae</taxon>
        <taxon>Sandaracinus</taxon>
    </lineage>
</organism>
<dbReference type="InterPro" id="IPR008271">
    <property type="entry name" value="Ser/Thr_kinase_AS"/>
</dbReference>
<protein>
    <submittedName>
        <fullName evidence="8">Serine/threonine protein kinase PrkC, regulator of stationary phase</fullName>
    </submittedName>
</protein>
<feature type="compositionally biased region" description="Low complexity" evidence="5">
    <location>
        <begin position="338"/>
        <end position="348"/>
    </location>
</feature>
<dbReference type="GO" id="GO:0004674">
    <property type="term" value="F:protein serine/threonine kinase activity"/>
    <property type="evidence" value="ECO:0007669"/>
    <property type="project" value="UniProtKB-KW"/>
</dbReference>
<dbReference type="PROSITE" id="PS00108">
    <property type="entry name" value="PROTEIN_KINASE_ST"/>
    <property type="match status" value="1"/>
</dbReference>
<keyword evidence="9" id="KW-1185">Reference proteome</keyword>
<keyword evidence="3 8" id="KW-0418">Kinase</keyword>
<evidence type="ECO:0000259" key="7">
    <source>
        <dbReference type="PROSITE" id="PS50011"/>
    </source>
</evidence>
<keyword evidence="6" id="KW-1133">Transmembrane helix</keyword>
<dbReference type="Gene3D" id="1.10.510.10">
    <property type="entry name" value="Transferase(Phosphotransferase) domain 1"/>
    <property type="match status" value="1"/>
</dbReference>
<name>A0A0F6YNX0_9BACT</name>
<evidence type="ECO:0000256" key="1">
    <source>
        <dbReference type="ARBA" id="ARBA00022679"/>
    </source>
</evidence>
<proteinExistence type="predicted"/>
<dbReference type="EMBL" id="CP011125">
    <property type="protein sequence ID" value="AKF10847.1"/>
    <property type="molecule type" value="Genomic_DNA"/>
</dbReference>
<keyword evidence="1" id="KW-0808">Transferase</keyword>
<dbReference type="OrthoDB" id="9801841at2"/>
<dbReference type="RefSeq" id="WP_053237775.1">
    <property type="nucleotide sequence ID" value="NZ_CP011125.1"/>
</dbReference>
<evidence type="ECO:0000256" key="5">
    <source>
        <dbReference type="SAM" id="MobiDB-lite"/>
    </source>
</evidence>
<dbReference type="Proteomes" id="UP000034883">
    <property type="component" value="Chromosome"/>
</dbReference>
<keyword evidence="6" id="KW-0472">Membrane</keyword>
<dbReference type="SUPFAM" id="SSF56112">
    <property type="entry name" value="Protein kinase-like (PK-like)"/>
    <property type="match status" value="1"/>
</dbReference>
<dbReference type="InterPro" id="IPR000719">
    <property type="entry name" value="Prot_kinase_dom"/>
</dbReference>
<reference evidence="8 9" key="1">
    <citation type="submission" date="2015-03" db="EMBL/GenBank/DDBJ databases">
        <title>Genome assembly of Sandaracinus amylolyticus DSM 53668.</title>
        <authorList>
            <person name="Sharma G."/>
            <person name="Subramanian S."/>
        </authorList>
    </citation>
    <scope>NUCLEOTIDE SEQUENCE [LARGE SCALE GENOMIC DNA]</scope>
    <source>
        <strain evidence="8 9">DSM 53668</strain>
    </source>
</reference>
<dbReference type="PROSITE" id="PS50011">
    <property type="entry name" value="PROTEIN_KINASE_DOM"/>
    <property type="match status" value="1"/>
</dbReference>
<sequence length="402" mass="42853">MTAPGDTLGPYVIEAEIASGGMGVVYRARNRVTGQLRALKVVRPELGRDPDFVDRFVREATIASQLQHPNLVETHEPGIDGGTIYLPMELLEGETLASRLRRVVRVTPSEAAAILVPIAEAVQLLNDRGLVHRDLKPGNVFLARTDAGETPKVIDLGTTRDVEDDEHTHTGMVIGSPFYMAIEQAEGRRDIDARADQYALGVIAYQMLTGARPYESDDSRSALAKLLRGDPYAPPSTIAYVGPALERVIERALQHDRERRFPTTLAFARAFAEAARSGVSEPPTSVHRRAAPARRRALVGAAIVAALAAFGGIAALVVTDRAEPPVITVTPLPPPPRAAAAPATAPNVEPAPPAEPVVAPAASTTLQADPAPRPARRRARARRDRAPSDADCGAATGIPCLD</sequence>
<feature type="domain" description="Protein kinase" evidence="7">
    <location>
        <begin position="11"/>
        <end position="272"/>
    </location>
</feature>
<dbReference type="InterPro" id="IPR011009">
    <property type="entry name" value="Kinase-like_dom_sf"/>
</dbReference>
<dbReference type="SMART" id="SM00220">
    <property type="entry name" value="S_TKc"/>
    <property type="match status" value="1"/>
</dbReference>
<feature type="compositionally biased region" description="Basic residues" evidence="5">
    <location>
        <begin position="374"/>
        <end position="383"/>
    </location>
</feature>
<keyword evidence="2" id="KW-0547">Nucleotide-binding</keyword>
<dbReference type="KEGG" id="samy:DB32_007996"/>
<feature type="transmembrane region" description="Helical" evidence="6">
    <location>
        <begin position="297"/>
        <end position="318"/>
    </location>
</feature>
<keyword evidence="4" id="KW-0067">ATP-binding</keyword>
<dbReference type="STRING" id="927083.DB32_007996"/>
<keyword evidence="8" id="KW-0723">Serine/threonine-protein kinase</keyword>
<evidence type="ECO:0000313" key="9">
    <source>
        <dbReference type="Proteomes" id="UP000034883"/>
    </source>
</evidence>
<evidence type="ECO:0000256" key="4">
    <source>
        <dbReference type="ARBA" id="ARBA00022840"/>
    </source>
</evidence>
<accession>A0A0F6YNX0</accession>
<feature type="region of interest" description="Disordered" evidence="5">
    <location>
        <begin position="329"/>
        <end position="402"/>
    </location>
</feature>
<dbReference type="PANTHER" id="PTHR43289:SF6">
    <property type="entry name" value="SERINE_THREONINE-PROTEIN KINASE NEKL-3"/>
    <property type="match status" value="1"/>
</dbReference>
<evidence type="ECO:0000256" key="6">
    <source>
        <dbReference type="SAM" id="Phobius"/>
    </source>
</evidence>
<dbReference type="PANTHER" id="PTHR43289">
    <property type="entry name" value="MITOGEN-ACTIVATED PROTEIN KINASE KINASE KINASE 20-RELATED"/>
    <property type="match status" value="1"/>
</dbReference>
<dbReference type="Pfam" id="PF00069">
    <property type="entry name" value="Pkinase"/>
    <property type="match status" value="1"/>
</dbReference>
<dbReference type="CDD" id="cd14014">
    <property type="entry name" value="STKc_PknB_like"/>
    <property type="match status" value="1"/>
</dbReference>
<evidence type="ECO:0000313" key="8">
    <source>
        <dbReference type="EMBL" id="AKF10847.1"/>
    </source>
</evidence>
<dbReference type="GO" id="GO:0005524">
    <property type="term" value="F:ATP binding"/>
    <property type="evidence" value="ECO:0007669"/>
    <property type="project" value="UniProtKB-KW"/>
</dbReference>
<gene>
    <name evidence="8" type="ORF">DB32_007996</name>
</gene>
<evidence type="ECO:0000256" key="2">
    <source>
        <dbReference type="ARBA" id="ARBA00022741"/>
    </source>
</evidence>
<keyword evidence="6" id="KW-0812">Transmembrane</keyword>
<evidence type="ECO:0000256" key="3">
    <source>
        <dbReference type="ARBA" id="ARBA00022777"/>
    </source>
</evidence>